<feature type="transmembrane region" description="Helical" evidence="1">
    <location>
        <begin position="12"/>
        <end position="33"/>
    </location>
</feature>
<keyword evidence="1" id="KW-0812">Transmembrane</keyword>
<dbReference type="PROSITE" id="PS51257">
    <property type="entry name" value="PROKAR_LIPOPROTEIN"/>
    <property type="match status" value="1"/>
</dbReference>
<dbReference type="Proteomes" id="UP000030787">
    <property type="component" value="Chromosome"/>
</dbReference>
<dbReference type="InterPro" id="IPR009589">
    <property type="entry name" value="PH_YyaB-like"/>
</dbReference>
<dbReference type="Pfam" id="PF06713">
    <property type="entry name" value="bPH_4"/>
    <property type="match status" value="1"/>
</dbReference>
<sequence length="153" mass="17958">MSQRSVFRSKIGIWYYALSAFFIGCAVYLVYDFTINQDWVVLYVVPLLSIPLILLILMWHRLKYIFNEDALQIKGVWGNDEIRYTAITAVEERTHFLAKLTDFYMGRTVLSFDQMTIKYVVGKEICISPSRKQEFLRKLESKVPGLRVTVKMK</sequence>
<name>A0A0A7LCD8_9ARCH</name>
<proteinExistence type="predicted"/>
<dbReference type="KEGG" id="mear:Mpt1_c07550"/>
<keyword evidence="4" id="KW-1185">Reference proteome</keyword>
<dbReference type="HOGENOM" id="CLU_1709030_0_0_2"/>
<keyword evidence="1" id="KW-1133">Transmembrane helix</keyword>
<evidence type="ECO:0000259" key="2">
    <source>
        <dbReference type="Pfam" id="PF06713"/>
    </source>
</evidence>
<accession>A0A0A7LCD8</accession>
<evidence type="ECO:0000313" key="3">
    <source>
        <dbReference type="EMBL" id="AIZ56638.1"/>
    </source>
</evidence>
<evidence type="ECO:0000256" key="1">
    <source>
        <dbReference type="SAM" id="Phobius"/>
    </source>
</evidence>
<feature type="transmembrane region" description="Helical" evidence="1">
    <location>
        <begin position="39"/>
        <end position="59"/>
    </location>
</feature>
<dbReference type="GO" id="GO:0030153">
    <property type="term" value="P:bacteriocin immunity"/>
    <property type="evidence" value="ECO:0007669"/>
    <property type="project" value="InterPro"/>
</dbReference>
<dbReference type="AlphaFoldDB" id="A0A0A7LCD8"/>
<feature type="domain" description="Uncharacterized protein YyaB-like PH" evidence="2">
    <location>
        <begin position="63"/>
        <end position="142"/>
    </location>
</feature>
<dbReference type="EMBL" id="CP010070">
    <property type="protein sequence ID" value="AIZ56638.1"/>
    <property type="molecule type" value="Genomic_DNA"/>
</dbReference>
<reference evidence="3 4" key="1">
    <citation type="journal article" date="2014" name="Appl. Environ. Microbiol.">
        <title>Comparative Genome Analysis of 'Candidatus Methanoplasma termitum' Indicates a New Mode of Energy Metabolism in the Seventh Order of Methanogens.</title>
        <authorList>
            <person name="Lang K."/>
            <person name="Schuldes J."/>
            <person name="Klingl A."/>
            <person name="Poehlein A."/>
            <person name="Daniel R."/>
            <person name="Brune A."/>
        </authorList>
    </citation>
    <scope>NUCLEOTIDE SEQUENCE [LARGE SCALE GENOMIC DNA]</scope>
    <source>
        <strain evidence="4">Mpt1</strain>
    </source>
</reference>
<organism evidence="3 4">
    <name type="scientific">Candidatus Methanoplasma termitum</name>
    <dbReference type="NCBI Taxonomy" id="1577791"/>
    <lineage>
        <taxon>Archaea</taxon>
        <taxon>Methanobacteriati</taxon>
        <taxon>Thermoplasmatota</taxon>
        <taxon>Thermoplasmata</taxon>
        <taxon>Methanomassiliicoccales</taxon>
        <taxon>Methanomassiliicoccaceae</taxon>
        <taxon>Candidatus Methanoplasma</taxon>
    </lineage>
</organism>
<keyword evidence="1" id="KW-0472">Membrane</keyword>
<protein>
    <recommendedName>
        <fullName evidence="2">Uncharacterized protein YyaB-like PH domain-containing protein</fullName>
    </recommendedName>
</protein>
<evidence type="ECO:0000313" key="4">
    <source>
        <dbReference type="Proteomes" id="UP000030787"/>
    </source>
</evidence>
<gene>
    <name evidence="3" type="ORF">Mpt1_c07550</name>
</gene>